<dbReference type="Proteomes" id="UP001579974">
    <property type="component" value="Unassembled WGS sequence"/>
</dbReference>
<reference evidence="2 3" key="1">
    <citation type="journal article" date="2024" name="Int. J. Mol. Sci.">
        <title>Exploration of Alicyclobacillus spp. Genome in Search of Antibiotic Resistance.</title>
        <authorList>
            <person name="Bucka-Kolendo J."/>
            <person name="Kiousi D.E."/>
            <person name="Dekowska A."/>
            <person name="Mikolajczuk-Szczyrba A."/>
            <person name="Karadedos D.M."/>
            <person name="Michael P."/>
            <person name="Galanis A."/>
            <person name="Sokolowska B."/>
        </authorList>
    </citation>
    <scope>NUCLEOTIDE SEQUENCE [LARGE SCALE GENOMIC DNA]</scope>
    <source>
        <strain evidence="2 3">KKP 3000</strain>
    </source>
</reference>
<feature type="region of interest" description="Disordered" evidence="1">
    <location>
        <begin position="41"/>
        <end position="101"/>
    </location>
</feature>
<organism evidence="2 3">
    <name type="scientific">Alicyclobacillus fastidiosus</name>
    <dbReference type="NCBI Taxonomy" id="392011"/>
    <lineage>
        <taxon>Bacteria</taxon>
        <taxon>Bacillati</taxon>
        <taxon>Bacillota</taxon>
        <taxon>Bacilli</taxon>
        <taxon>Bacillales</taxon>
        <taxon>Alicyclobacillaceae</taxon>
        <taxon>Alicyclobacillus</taxon>
    </lineage>
</organism>
<evidence type="ECO:0000313" key="2">
    <source>
        <dbReference type="EMBL" id="MFB5190323.1"/>
    </source>
</evidence>
<evidence type="ECO:0000313" key="3">
    <source>
        <dbReference type="Proteomes" id="UP001579974"/>
    </source>
</evidence>
<dbReference type="EMBL" id="JBDXSU010000005">
    <property type="protein sequence ID" value="MFB5190323.1"/>
    <property type="molecule type" value="Genomic_DNA"/>
</dbReference>
<proteinExistence type="predicted"/>
<evidence type="ECO:0000256" key="1">
    <source>
        <dbReference type="SAM" id="MobiDB-lite"/>
    </source>
</evidence>
<dbReference type="RefSeq" id="WP_275473626.1">
    <property type="nucleotide sequence ID" value="NZ_CP162940.1"/>
</dbReference>
<gene>
    <name evidence="2" type="ORF">KKP3000_003768</name>
</gene>
<comment type="caution">
    <text evidence="2">The sequence shown here is derived from an EMBL/GenBank/DDBJ whole genome shotgun (WGS) entry which is preliminary data.</text>
</comment>
<sequence length="132" mass="13786">MQLNTIIKLGSLAFDVASDQKVRELAGLVHKGARRRGLIGAVPQQAQSAPVVSPSHWPKQNSPIPFAPGSHHGSPASAGSVQTTTSAPPATQAPKAAANAPAEEFDLKKWATMDNAKKVLGWAGSVTQFLTK</sequence>
<protein>
    <submittedName>
        <fullName evidence="2">Uncharacterized protein</fullName>
    </submittedName>
</protein>
<name>A0ABV5ADT5_9BACL</name>
<keyword evidence="3" id="KW-1185">Reference proteome</keyword>
<feature type="compositionally biased region" description="Low complexity" evidence="1">
    <location>
        <begin position="67"/>
        <end position="101"/>
    </location>
</feature>
<accession>A0ABV5ADT5</accession>